<dbReference type="AlphaFoldDB" id="A0A9D4KAU5"/>
<name>A0A9D4KAU5_DREPO</name>
<comment type="caution">
    <text evidence="1">The sequence shown here is derived from an EMBL/GenBank/DDBJ whole genome shotgun (WGS) entry which is preliminary data.</text>
</comment>
<evidence type="ECO:0000313" key="1">
    <source>
        <dbReference type="EMBL" id="KAH3836363.1"/>
    </source>
</evidence>
<dbReference type="Gene3D" id="1.25.10.10">
    <property type="entry name" value="Leucine-rich Repeat Variant"/>
    <property type="match status" value="1"/>
</dbReference>
<keyword evidence="2" id="KW-1185">Reference proteome</keyword>
<reference evidence="1" key="2">
    <citation type="submission" date="2020-11" db="EMBL/GenBank/DDBJ databases">
        <authorList>
            <person name="McCartney M.A."/>
            <person name="Auch B."/>
            <person name="Kono T."/>
            <person name="Mallez S."/>
            <person name="Becker A."/>
            <person name="Gohl D.M."/>
            <person name="Silverstein K.A.T."/>
            <person name="Koren S."/>
            <person name="Bechman K.B."/>
            <person name="Herman A."/>
            <person name="Abrahante J.E."/>
            <person name="Garbe J."/>
        </authorList>
    </citation>
    <scope>NUCLEOTIDE SEQUENCE</scope>
    <source>
        <strain evidence="1">Duluth1</strain>
        <tissue evidence="1">Whole animal</tissue>
    </source>
</reference>
<reference evidence="1" key="1">
    <citation type="journal article" date="2019" name="bioRxiv">
        <title>The Genome of the Zebra Mussel, Dreissena polymorpha: A Resource for Invasive Species Research.</title>
        <authorList>
            <person name="McCartney M.A."/>
            <person name="Auch B."/>
            <person name="Kono T."/>
            <person name="Mallez S."/>
            <person name="Zhang Y."/>
            <person name="Obille A."/>
            <person name="Becker A."/>
            <person name="Abrahante J.E."/>
            <person name="Garbe J."/>
            <person name="Badalamenti J.P."/>
            <person name="Herman A."/>
            <person name="Mangelson H."/>
            <person name="Liachko I."/>
            <person name="Sullivan S."/>
            <person name="Sone E.D."/>
            <person name="Koren S."/>
            <person name="Silverstein K.A.T."/>
            <person name="Beckman K.B."/>
            <person name="Gohl D.M."/>
        </authorList>
    </citation>
    <scope>NUCLEOTIDE SEQUENCE</scope>
    <source>
        <strain evidence="1">Duluth1</strain>
        <tissue evidence="1">Whole animal</tissue>
    </source>
</reference>
<organism evidence="1 2">
    <name type="scientific">Dreissena polymorpha</name>
    <name type="common">Zebra mussel</name>
    <name type="synonym">Mytilus polymorpha</name>
    <dbReference type="NCBI Taxonomy" id="45954"/>
    <lineage>
        <taxon>Eukaryota</taxon>
        <taxon>Metazoa</taxon>
        <taxon>Spiralia</taxon>
        <taxon>Lophotrochozoa</taxon>
        <taxon>Mollusca</taxon>
        <taxon>Bivalvia</taxon>
        <taxon>Autobranchia</taxon>
        <taxon>Heteroconchia</taxon>
        <taxon>Euheterodonta</taxon>
        <taxon>Imparidentia</taxon>
        <taxon>Neoheterodontei</taxon>
        <taxon>Myida</taxon>
        <taxon>Dreissenoidea</taxon>
        <taxon>Dreissenidae</taxon>
        <taxon>Dreissena</taxon>
    </lineage>
</organism>
<gene>
    <name evidence="1" type="ORF">DPMN_109733</name>
</gene>
<sequence>MVKKQVFELLSALCVYSADGYRLTMTALDSFKVSRVHSVGRSTVSERLVNNIR</sequence>
<dbReference type="Proteomes" id="UP000828390">
    <property type="component" value="Unassembled WGS sequence"/>
</dbReference>
<proteinExistence type="predicted"/>
<protein>
    <submittedName>
        <fullName evidence="1">Uncharacterized protein</fullName>
    </submittedName>
</protein>
<dbReference type="InterPro" id="IPR011989">
    <property type="entry name" value="ARM-like"/>
</dbReference>
<accession>A0A9D4KAU5</accession>
<evidence type="ECO:0000313" key="2">
    <source>
        <dbReference type="Proteomes" id="UP000828390"/>
    </source>
</evidence>
<dbReference type="EMBL" id="JAIWYP010000004">
    <property type="protein sequence ID" value="KAH3836363.1"/>
    <property type="molecule type" value="Genomic_DNA"/>
</dbReference>